<dbReference type="EMBL" id="BSST01000001">
    <property type="protein sequence ID" value="GLX78678.1"/>
    <property type="molecule type" value="Genomic_DNA"/>
</dbReference>
<comment type="caution">
    <text evidence="2">The sequence shown here is derived from an EMBL/GenBank/DDBJ whole genome shotgun (WGS) entry which is preliminary data.</text>
</comment>
<dbReference type="PANTHER" id="PTHR42905:SF16">
    <property type="entry name" value="CARBOXYPHOSPHONOENOLPYRUVATE PHOSPHONOMUTASE-LIKE PROTEIN (AFU_ORTHOLOGUE AFUA_5G07230)"/>
    <property type="match status" value="1"/>
</dbReference>
<dbReference type="PANTHER" id="PTHR42905">
    <property type="entry name" value="PHOSPHOENOLPYRUVATE CARBOXYLASE"/>
    <property type="match status" value="1"/>
</dbReference>
<dbReference type="CDD" id="cd00377">
    <property type="entry name" value="ICL_PEPM"/>
    <property type="match status" value="1"/>
</dbReference>
<dbReference type="RefSeq" id="WP_284244551.1">
    <property type="nucleotide sequence ID" value="NZ_BSST01000001.1"/>
</dbReference>
<evidence type="ECO:0000256" key="1">
    <source>
        <dbReference type="ARBA" id="ARBA00022723"/>
    </source>
</evidence>
<dbReference type="Pfam" id="PF13714">
    <property type="entry name" value="PEP_mutase"/>
    <property type="match status" value="1"/>
</dbReference>
<protein>
    <submittedName>
        <fullName evidence="2">Carboxyvinyl-carboxyphosphonate phosphorylmutase</fullName>
    </submittedName>
</protein>
<accession>A0ABQ6GRW0</accession>
<dbReference type="Proteomes" id="UP001157186">
    <property type="component" value="Unassembled WGS sequence"/>
</dbReference>
<proteinExistence type="predicted"/>
<sequence>MNFKTLHQQDTPLIICNVWDVKTALLAESLNVQAIATSSAAIANSLGYEDGEDMSFDELFFIVEKIAKRTALPLSVDIESGYSRNPADILANIEKLHAVGVKGINIEDSTVNNGTRSLLPTSEFVELLSTLKQGIIDKNLDIFVNVRTDPFLIGVPDALSSAIARITAYQTVDIDGIFVPCAVEHADIQLLVNCTSLPLNLLAMPDMCDFVQLQSLGVKRLSMGNWLFEKLANSYQENVSQILKSQNFSALF</sequence>
<dbReference type="SUPFAM" id="SSF51621">
    <property type="entry name" value="Phosphoenolpyruvate/pyruvate domain"/>
    <property type="match status" value="1"/>
</dbReference>
<dbReference type="InterPro" id="IPR039556">
    <property type="entry name" value="ICL/PEPM"/>
</dbReference>
<dbReference type="Gene3D" id="3.20.20.60">
    <property type="entry name" value="Phosphoenolpyruvate-binding domains"/>
    <property type="match status" value="1"/>
</dbReference>
<evidence type="ECO:0000313" key="3">
    <source>
        <dbReference type="Proteomes" id="UP001157186"/>
    </source>
</evidence>
<gene>
    <name evidence="2" type="ORF">tinsulaeT_20180</name>
</gene>
<organism evidence="2 3">
    <name type="scientific">Thalassotalea insulae</name>
    <dbReference type="NCBI Taxonomy" id="2056778"/>
    <lineage>
        <taxon>Bacteria</taxon>
        <taxon>Pseudomonadati</taxon>
        <taxon>Pseudomonadota</taxon>
        <taxon>Gammaproteobacteria</taxon>
        <taxon>Alteromonadales</taxon>
        <taxon>Colwelliaceae</taxon>
        <taxon>Thalassotalea</taxon>
    </lineage>
</organism>
<keyword evidence="1" id="KW-0479">Metal-binding</keyword>
<keyword evidence="3" id="KW-1185">Reference proteome</keyword>
<name>A0ABQ6GRW0_9GAMM</name>
<dbReference type="InterPro" id="IPR040442">
    <property type="entry name" value="Pyrv_kinase-like_dom_sf"/>
</dbReference>
<evidence type="ECO:0000313" key="2">
    <source>
        <dbReference type="EMBL" id="GLX78678.1"/>
    </source>
</evidence>
<dbReference type="InterPro" id="IPR015813">
    <property type="entry name" value="Pyrv/PenolPyrv_kinase-like_dom"/>
</dbReference>
<reference evidence="2 3" key="1">
    <citation type="submission" date="2023-03" db="EMBL/GenBank/DDBJ databases">
        <title>Draft genome sequence of Thalassotalea insulae KCTC 62186T.</title>
        <authorList>
            <person name="Sawabe T."/>
        </authorList>
    </citation>
    <scope>NUCLEOTIDE SEQUENCE [LARGE SCALE GENOMIC DNA]</scope>
    <source>
        <strain evidence="2 3">KCTC 62186</strain>
    </source>
</reference>